<evidence type="ECO:0000313" key="2">
    <source>
        <dbReference type="EMBL" id="OAA54851.1"/>
    </source>
</evidence>
<sequence>MAWHFWRNQLPCAELALLAVRAANIVLDAEKAGAVPPKTLRLDALGSRDNRPSISELNAVWDLQRLARAVETLLIAERMTLPDDMMGKHADGSPEDPERMEEWRRGLHKALYRTLIAGAALAGIYQEPWHVVEEGEGLRNRQEMHAHILTGKLRAFLPQFTVLQTITTLAQDTAVYGPLDQWLLNDILSDKESRAAMEHRFECGYGRATTCAGRDGCNLVFGEGSHADGHLVLWELIKMLWVARKLHGQMQGEDDGKDGEDTDDADLGKEMLLAPPRGRAVVVPFQYFSAVTIAGRELAATSPTGRTLNGVAELLEDFWYETGQPTRYEEGLQVAPLHVKFFEHFLRRRLGLRLHLDFFDQDEDMLHHPAGILTLSRTLCLFALDDVQGRSGRGDFCDLEAAAVLSGSEIVERADLPFHTSTFF</sequence>
<organism evidence="2 3">
    <name type="scientific">Akanthomyces lecanii RCEF 1005</name>
    <dbReference type="NCBI Taxonomy" id="1081108"/>
    <lineage>
        <taxon>Eukaryota</taxon>
        <taxon>Fungi</taxon>
        <taxon>Dikarya</taxon>
        <taxon>Ascomycota</taxon>
        <taxon>Pezizomycotina</taxon>
        <taxon>Sordariomycetes</taxon>
        <taxon>Hypocreomycetidae</taxon>
        <taxon>Hypocreales</taxon>
        <taxon>Cordycipitaceae</taxon>
        <taxon>Akanthomyces</taxon>
        <taxon>Cordyceps confragosa</taxon>
    </lineage>
</organism>
<protein>
    <submittedName>
        <fullName evidence="2">Uncharacterized protein</fullName>
    </submittedName>
</protein>
<dbReference type="EMBL" id="AZHF01000048">
    <property type="protein sequence ID" value="OAA54851.1"/>
    <property type="molecule type" value="Genomic_DNA"/>
</dbReference>
<dbReference type="Proteomes" id="UP000076881">
    <property type="component" value="Unassembled WGS sequence"/>
</dbReference>
<evidence type="ECO:0000256" key="1">
    <source>
        <dbReference type="SAM" id="SignalP"/>
    </source>
</evidence>
<proteinExistence type="predicted"/>
<dbReference type="STRING" id="1081108.A0A167MWV1"/>
<dbReference type="OrthoDB" id="4870444at2759"/>
<dbReference type="AlphaFoldDB" id="A0A167MWV1"/>
<feature type="chain" id="PRO_5007890531" evidence="1">
    <location>
        <begin position="23"/>
        <end position="424"/>
    </location>
</feature>
<reference evidence="2 3" key="1">
    <citation type="journal article" date="2016" name="Genome Biol. Evol.">
        <title>Divergent and convergent evolution of fungal pathogenicity.</title>
        <authorList>
            <person name="Shang Y."/>
            <person name="Xiao G."/>
            <person name="Zheng P."/>
            <person name="Cen K."/>
            <person name="Zhan S."/>
            <person name="Wang C."/>
        </authorList>
    </citation>
    <scope>NUCLEOTIDE SEQUENCE [LARGE SCALE GENOMIC DNA]</scope>
    <source>
        <strain evidence="2 3">RCEF 1005</strain>
    </source>
</reference>
<accession>A0A167MWV1</accession>
<comment type="caution">
    <text evidence="2">The sequence shown here is derived from an EMBL/GenBank/DDBJ whole genome shotgun (WGS) entry which is preliminary data.</text>
</comment>
<keyword evidence="3" id="KW-1185">Reference proteome</keyword>
<name>A0A167MWV1_CORDF</name>
<keyword evidence="1" id="KW-0732">Signal</keyword>
<evidence type="ECO:0000313" key="3">
    <source>
        <dbReference type="Proteomes" id="UP000076881"/>
    </source>
</evidence>
<feature type="signal peptide" evidence="1">
    <location>
        <begin position="1"/>
        <end position="22"/>
    </location>
</feature>
<gene>
    <name evidence="2" type="ORF">LEL_11000</name>
</gene>